<dbReference type="EMBL" id="JAPDRK010000014">
    <property type="protein sequence ID" value="KAJ9606242.1"/>
    <property type="molecule type" value="Genomic_DNA"/>
</dbReference>
<evidence type="ECO:0000256" key="1">
    <source>
        <dbReference type="SAM" id="Phobius"/>
    </source>
</evidence>
<organism evidence="2 3">
    <name type="scientific">Cladophialophora chaetospira</name>
    <dbReference type="NCBI Taxonomy" id="386627"/>
    <lineage>
        <taxon>Eukaryota</taxon>
        <taxon>Fungi</taxon>
        <taxon>Dikarya</taxon>
        <taxon>Ascomycota</taxon>
        <taxon>Pezizomycotina</taxon>
        <taxon>Eurotiomycetes</taxon>
        <taxon>Chaetothyriomycetidae</taxon>
        <taxon>Chaetothyriales</taxon>
        <taxon>Herpotrichiellaceae</taxon>
        <taxon>Cladophialophora</taxon>
    </lineage>
</organism>
<evidence type="ECO:0008006" key="4">
    <source>
        <dbReference type="Google" id="ProtNLM"/>
    </source>
</evidence>
<dbReference type="AlphaFoldDB" id="A0AA38X3N5"/>
<keyword evidence="1" id="KW-0472">Membrane</keyword>
<evidence type="ECO:0000313" key="3">
    <source>
        <dbReference type="Proteomes" id="UP001172673"/>
    </source>
</evidence>
<name>A0AA38X3N5_9EURO</name>
<proteinExistence type="predicted"/>
<keyword evidence="1" id="KW-0812">Transmembrane</keyword>
<evidence type="ECO:0000313" key="2">
    <source>
        <dbReference type="EMBL" id="KAJ9606242.1"/>
    </source>
</evidence>
<sequence>MPVSSSLFSRGSDKLYLAILLVCVILISCFNGPFSSLFQPKTVAIDDLLSQDSGIEADLYPSESEIADIADDSIQQGKIGRFYEEPWEPPGVPDLDESRLKVVDQFVKSIMDVKDKTFPRMRCTRPIKERYEILRRRRNFATRWDTPPRQWFFALNLYQCSHVLPRLLASVMEAIRFLRPEDCVVSIVGGRSNDGTTEILARIRDEFEAMNVTYYFSTSDVDPLKSGNDRITELAILRNLVLDPLVRQPELYDPDTTVIFLNDVSICTDDILELIYQKVYQKADMTCAMDWVDHGDTFYDSWICRTMTGDMFIEIPQSGSFEFKKNLFWNDPHTKTRFEAKLPFQVYSCWNGGAVFTAKPLLLHNVTFRASYKDECYMGEPTLFCKDFWKHGYGRVAVIPSVNIGYNDDESRGTKKKYGYATEIVHRAEDEMQLGKYSKIHWQDTPPALIKCEPDWQHPTWVRWDEAKEQLPFDWTHSGYFHAEKPVEGGLSFEDGGGADP</sequence>
<gene>
    <name evidence="2" type="ORF">H2200_009203</name>
</gene>
<reference evidence="2" key="1">
    <citation type="submission" date="2022-10" db="EMBL/GenBank/DDBJ databases">
        <title>Culturing micro-colonial fungi from biological soil crusts in the Mojave desert and describing Neophaeococcomyces mojavensis, and introducing the new genera and species Taxawa tesnikishii.</title>
        <authorList>
            <person name="Kurbessoian T."/>
            <person name="Stajich J.E."/>
        </authorList>
    </citation>
    <scope>NUCLEOTIDE SEQUENCE</scope>
    <source>
        <strain evidence="2">TK_41</strain>
    </source>
</reference>
<accession>A0AA38X3N5</accession>
<dbReference type="PANTHER" id="PTHR34144">
    <property type="entry name" value="CHROMOSOME 8, WHOLE GENOME SHOTGUN SEQUENCE"/>
    <property type="match status" value="1"/>
</dbReference>
<dbReference type="PANTHER" id="PTHR34144:SF5">
    <property type="entry name" value="ALPHA-1,3-MANNOSYLTRANSFERASE CMT1"/>
    <property type="match status" value="1"/>
</dbReference>
<dbReference type="Proteomes" id="UP001172673">
    <property type="component" value="Unassembled WGS sequence"/>
</dbReference>
<keyword evidence="3" id="KW-1185">Reference proteome</keyword>
<feature type="transmembrane region" description="Helical" evidence="1">
    <location>
        <begin position="15"/>
        <end position="34"/>
    </location>
</feature>
<dbReference type="Pfam" id="PF11735">
    <property type="entry name" value="CAP59_mtransfer"/>
    <property type="match status" value="1"/>
</dbReference>
<dbReference type="InterPro" id="IPR029044">
    <property type="entry name" value="Nucleotide-diphossugar_trans"/>
</dbReference>
<protein>
    <recommendedName>
        <fullName evidence="4">Alpha-1,3-mannosyltransferase CMT1</fullName>
    </recommendedName>
</protein>
<dbReference type="Gene3D" id="3.90.550.10">
    <property type="entry name" value="Spore Coat Polysaccharide Biosynthesis Protein SpsA, Chain A"/>
    <property type="match status" value="1"/>
</dbReference>
<dbReference type="InterPro" id="IPR021047">
    <property type="entry name" value="Mannosyltransferase_CMT1"/>
</dbReference>
<comment type="caution">
    <text evidence="2">The sequence shown here is derived from an EMBL/GenBank/DDBJ whole genome shotgun (WGS) entry which is preliminary data.</text>
</comment>
<keyword evidence="1" id="KW-1133">Transmembrane helix</keyword>